<dbReference type="AlphaFoldDB" id="A0AAD5N449"/>
<keyword evidence="2" id="KW-1185">Reference proteome</keyword>
<proteinExistence type="predicted"/>
<organism evidence="1 2">
    <name type="scientific">Parelaphostrongylus tenuis</name>
    <name type="common">Meningeal worm</name>
    <dbReference type="NCBI Taxonomy" id="148309"/>
    <lineage>
        <taxon>Eukaryota</taxon>
        <taxon>Metazoa</taxon>
        <taxon>Ecdysozoa</taxon>
        <taxon>Nematoda</taxon>
        <taxon>Chromadorea</taxon>
        <taxon>Rhabditida</taxon>
        <taxon>Rhabditina</taxon>
        <taxon>Rhabditomorpha</taxon>
        <taxon>Strongyloidea</taxon>
        <taxon>Metastrongylidae</taxon>
        <taxon>Parelaphostrongylus</taxon>
    </lineage>
</organism>
<name>A0AAD5N449_PARTN</name>
<evidence type="ECO:0000313" key="1">
    <source>
        <dbReference type="EMBL" id="KAJ1361237.1"/>
    </source>
</evidence>
<gene>
    <name evidence="1" type="ORF">KIN20_020439</name>
</gene>
<accession>A0AAD5N449</accession>
<protein>
    <submittedName>
        <fullName evidence="1">Uncharacterized protein</fullName>
    </submittedName>
</protein>
<dbReference type="Proteomes" id="UP001196413">
    <property type="component" value="Unassembled WGS sequence"/>
</dbReference>
<comment type="caution">
    <text evidence="1">The sequence shown here is derived from an EMBL/GenBank/DDBJ whole genome shotgun (WGS) entry which is preliminary data.</text>
</comment>
<dbReference type="EMBL" id="JAHQIW010004138">
    <property type="protein sequence ID" value="KAJ1361237.1"/>
    <property type="molecule type" value="Genomic_DNA"/>
</dbReference>
<reference evidence="1" key="1">
    <citation type="submission" date="2021-06" db="EMBL/GenBank/DDBJ databases">
        <title>Parelaphostrongylus tenuis whole genome reference sequence.</title>
        <authorList>
            <person name="Garwood T.J."/>
            <person name="Larsen P.A."/>
            <person name="Fountain-Jones N.M."/>
            <person name="Garbe J.R."/>
            <person name="Macchietto M.G."/>
            <person name="Kania S.A."/>
            <person name="Gerhold R.W."/>
            <person name="Richards J.E."/>
            <person name="Wolf T.M."/>
        </authorList>
    </citation>
    <scope>NUCLEOTIDE SEQUENCE</scope>
    <source>
        <strain evidence="1">MNPRO001-30</strain>
        <tissue evidence="1">Meninges</tissue>
    </source>
</reference>
<sequence length="59" mass="6882">MDESDLQAASDAEPSSIVRNLAEEFGVLKRTILKKFHEFDIVHKKPRRDLYEPSQLRLL</sequence>
<evidence type="ECO:0000313" key="2">
    <source>
        <dbReference type="Proteomes" id="UP001196413"/>
    </source>
</evidence>